<feature type="transmembrane region" description="Helical" evidence="2">
    <location>
        <begin position="46"/>
        <end position="66"/>
    </location>
</feature>
<keyword evidence="2" id="KW-0812">Transmembrane</keyword>
<feature type="transmembrane region" description="Helical" evidence="2">
    <location>
        <begin position="12"/>
        <end position="40"/>
    </location>
</feature>
<evidence type="ECO:0000313" key="5">
    <source>
        <dbReference type="Proteomes" id="UP000051612"/>
    </source>
</evidence>
<dbReference type="PATRIC" id="fig|1423772.3.peg.2076"/>
<accession>A0A0R2BAX8</accession>
<dbReference type="InterPro" id="IPR003675">
    <property type="entry name" value="Rce1/LyrA-like_dom"/>
</dbReference>
<organism evidence="4 5">
    <name type="scientific">Ligilactobacillus murinus DSM 20452 = NBRC 14221</name>
    <dbReference type="NCBI Taxonomy" id="1423772"/>
    <lineage>
        <taxon>Bacteria</taxon>
        <taxon>Bacillati</taxon>
        <taxon>Bacillota</taxon>
        <taxon>Bacilli</taxon>
        <taxon>Lactobacillales</taxon>
        <taxon>Lactobacillaceae</taxon>
        <taxon>Ligilactobacillus</taxon>
    </lineage>
</organism>
<name>A0A0R2BAX8_9LACO</name>
<dbReference type="RefSeq" id="WP_056958739.1">
    <property type="nucleotide sequence ID" value="NZ_AYYN01000047.1"/>
</dbReference>
<sequence length="291" mass="31816">MDKLKRIGRIFLWTLLLMIVSSIPMGLIMIFTGLLMAAFSGDLGDIFSPLALGLGLIGEIIVVFILKQEYKGDPKQLHQIMPFDKKGSFLRYATGYVLGLAFFALIWGIAVLGKAFSVSVIWQNSNWTVLLAFLLGFGMQGMTEEVIFRGYLQGRLEKEVSKRWAILISALAFALAHLGNSGIGINALIGLTLFGILMSLFRTYTGDLWLAGAFHSAWNFAEGPIFGTPVSGINGTSVILESHPVSGYAMLNGGTFGIESSYLVFVGLFVLVILTYYLGQNYAKPSNRINC</sequence>
<feature type="transmembrane region" description="Helical" evidence="2">
    <location>
        <begin position="130"/>
        <end position="152"/>
    </location>
</feature>
<feature type="domain" description="CAAX prenyl protease 2/Lysostaphin resistance protein A-like" evidence="3">
    <location>
        <begin position="127"/>
        <end position="220"/>
    </location>
</feature>
<evidence type="ECO:0000256" key="2">
    <source>
        <dbReference type="SAM" id="Phobius"/>
    </source>
</evidence>
<dbReference type="GO" id="GO:0004175">
    <property type="term" value="F:endopeptidase activity"/>
    <property type="evidence" value="ECO:0007669"/>
    <property type="project" value="UniProtKB-ARBA"/>
</dbReference>
<protein>
    <submittedName>
        <fullName evidence="4">CAAX amino protease</fullName>
    </submittedName>
</protein>
<feature type="transmembrane region" description="Helical" evidence="2">
    <location>
        <begin position="164"/>
        <end position="197"/>
    </location>
</feature>
<keyword evidence="2" id="KW-0472">Membrane</keyword>
<evidence type="ECO:0000313" key="4">
    <source>
        <dbReference type="EMBL" id="KRM76128.1"/>
    </source>
</evidence>
<dbReference type="GO" id="GO:0006508">
    <property type="term" value="P:proteolysis"/>
    <property type="evidence" value="ECO:0007669"/>
    <property type="project" value="UniProtKB-KW"/>
</dbReference>
<dbReference type="AlphaFoldDB" id="A0A0R2BAX8"/>
<dbReference type="Pfam" id="PF02517">
    <property type="entry name" value="Rce1-like"/>
    <property type="match status" value="1"/>
</dbReference>
<keyword evidence="4" id="KW-0645">Protease</keyword>
<gene>
    <name evidence="4" type="ORF">FC48_GL001941</name>
</gene>
<comment type="similarity">
    <text evidence="1">Belongs to the UPF0177 family.</text>
</comment>
<dbReference type="PANTHER" id="PTHR39430:SF1">
    <property type="entry name" value="PROTEASE"/>
    <property type="match status" value="1"/>
</dbReference>
<keyword evidence="4" id="KW-0378">Hydrolase</keyword>
<dbReference type="EMBL" id="AYYN01000047">
    <property type="protein sequence ID" value="KRM76128.1"/>
    <property type="molecule type" value="Genomic_DNA"/>
</dbReference>
<reference evidence="4 5" key="1">
    <citation type="journal article" date="2015" name="Genome Announc.">
        <title>Expanding the biotechnology potential of lactobacilli through comparative genomics of 213 strains and associated genera.</title>
        <authorList>
            <person name="Sun Z."/>
            <person name="Harris H.M."/>
            <person name="McCann A."/>
            <person name="Guo C."/>
            <person name="Argimon S."/>
            <person name="Zhang W."/>
            <person name="Yang X."/>
            <person name="Jeffery I.B."/>
            <person name="Cooney J.C."/>
            <person name="Kagawa T.F."/>
            <person name="Liu W."/>
            <person name="Song Y."/>
            <person name="Salvetti E."/>
            <person name="Wrobel A."/>
            <person name="Rasinkangas P."/>
            <person name="Parkhill J."/>
            <person name="Rea M.C."/>
            <person name="O'Sullivan O."/>
            <person name="Ritari J."/>
            <person name="Douillard F.P."/>
            <person name="Paul Ross R."/>
            <person name="Yang R."/>
            <person name="Briner A.E."/>
            <person name="Felis G.E."/>
            <person name="de Vos W.M."/>
            <person name="Barrangou R."/>
            <person name="Klaenhammer T.R."/>
            <person name="Caufield P.W."/>
            <person name="Cui Y."/>
            <person name="Zhang H."/>
            <person name="O'Toole P.W."/>
        </authorList>
    </citation>
    <scope>NUCLEOTIDE SEQUENCE [LARGE SCALE GENOMIC DNA]</scope>
    <source>
        <strain evidence="4 5">DSM 20452</strain>
    </source>
</reference>
<feature type="transmembrane region" description="Helical" evidence="2">
    <location>
        <begin position="89"/>
        <end position="110"/>
    </location>
</feature>
<evidence type="ECO:0000256" key="1">
    <source>
        <dbReference type="ARBA" id="ARBA00009067"/>
    </source>
</evidence>
<feature type="transmembrane region" description="Helical" evidence="2">
    <location>
        <begin position="260"/>
        <end position="279"/>
    </location>
</feature>
<dbReference type="Proteomes" id="UP000051612">
    <property type="component" value="Unassembled WGS sequence"/>
</dbReference>
<dbReference type="GO" id="GO:0080120">
    <property type="term" value="P:CAAX-box protein maturation"/>
    <property type="evidence" value="ECO:0007669"/>
    <property type="project" value="UniProtKB-ARBA"/>
</dbReference>
<comment type="caution">
    <text evidence="4">The sequence shown here is derived from an EMBL/GenBank/DDBJ whole genome shotgun (WGS) entry which is preliminary data.</text>
</comment>
<evidence type="ECO:0000259" key="3">
    <source>
        <dbReference type="Pfam" id="PF02517"/>
    </source>
</evidence>
<keyword evidence="2" id="KW-1133">Transmembrane helix</keyword>
<dbReference type="PANTHER" id="PTHR39430">
    <property type="entry name" value="MEMBRANE-ASSOCIATED PROTEASE-RELATED"/>
    <property type="match status" value="1"/>
</dbReference>
<proteinExistence type="inferred from homology"/>